<evidence type="ECO:0000313" key="3">
    <source>
        <dbReference type="Proteomes" id="UP000742786"/>
    </source>
</evidence>
<reference evidence="2" key="1">
    <citation type="submission" date="2021-04" db="EMBL/GenBank/DDBJ databases">
        <authorList>
            <person name="Hornung B."/>
        </authorList>
    </citation>
    <scope>NUCLEOTIDE SEQUENCE</scope>
    <source>
        <strain evidence="2">G5G6</strain>
    </source>
</reference>
<dbReference type="AlphaFoldDB" id="A0A916J4F3"/>
<dbReference type="PANTHER" id="PTHR34985:SF1">
    <property type="entry name" value="SLR0554 PROTEIN"/>
    <property type="match status" value="1"/>
</dbReference>
<dbReference type="Proteomes" id="UP000742786">
    <property type="component" value="Unassembled WGS sequence"/>
</dbReference>
<protein>
    <recommendedName>
        <fullName evidence="1">Virulence-associated protein E-like domain-containing protein</fullName>
    </recommendedName>
</protein>
<feature type="domain" description="Virulence-associated protein E-like" evidence="1">
    <location>
        <begin position="211"/>
        <end position="426"/>
    </location>
</feature>
<sequence>MSIETQAAAQAEKPILPETKQPGIVAMEQAAGEILRLGGKVRIVNVPPPGEKPDGWDVADALAEGMDAAALRAFIGNMRLPVLAAQAAAGNLTPELAGAGNEDWRRQLLRKDDRLIDCRENIYLILRHHPAWCGVLWLDDFARRIVKRKPAPWDPASSFISGTEWAPEDDLRLGLWLAQQEHLLIRSRENLNAAAAWAATESRYHPPRDYLDSLVWDRESRVSEWLTDYLGVKKTEYAMLAGRMFLTGMVARIYKPGCQMRFMPILEGDQFKGKSSALRILGGAWFGDTVLDLHNKDAYQLIQGCWLHEIGELDAFNRTESTRMKAFVSSQVDRFRAPYEPSPRDWPRQTVFVGTTNQPEYFKDSTGNTRYWPWRVEEVDSINLDGLAAARDQLFAEAVFLYKQGERWHPSRDEQQRLFEPEQADREIVDPWQSIITRWLRSRTSPRVAATEILTDCLKIEAGKIDSTRQMSTRVGIAMKRLGWIKKRATSGDRDYFYVQPPGWNSPAPDVIEKGSGNAPC</sequence>
<name>A0A916J4F3_9PROT</name>
<dbReference type="EMBL" id="CAJQUM010000001">
    <property type="protein sequence ID" value="CAG4883803.1"/>
    <property type="molecule type" value="Genomic_DNA"/>
</dbReference>
<gene>
    <name evidence="2" type="ORF">GTOL_11686</name>
</gene>
<dbReference type="Pfam" id="PF05272">
    <property type="entry name" value="VapE-like_dom"/>
    <property type="match status" value="1"/>
</dbReference>
<evidence type="ECO:0000313" key="2">
    <source>
        <dbReference type="EMBL" id="CAG4883803.1"/>
    </source>
</evidence>
<organism evidence="2 3">
    <name type="scientific">Georgfuchsia toluolica</name>
    <dbReference type="NCBI Taxonomy" id="424218"/>
    <lineage>
        <taxon>Bacteria</taxon>
        <taxon>Pseudomonadati</taxon>
        <taxon>Pseudomonadota</taxon>
        <taxon>Betaproteobacteria</taxon>
        <taxon>Nitrosomonadales</taxon>
        <taxon>Sterolibacteriaceae</taxon>
        <taxon>Georgfuchsia</taxon>
    </lineage>
</organism>
<keyword evidence="3" id="KW-1185">Reference proteome</keyword>
<proteinExistence type="predicted"/>
<evidence type="ECO:0000259" key="1">
    <source>
        <dbReference type="Pfam" id="PF05272"/>
    </source>
</evidence>
<dbReference type="InterPro" id="IPR007936">
    <property type="entry name" value="VapE-like_dom"/>
</dbReference>
<dbReference type="PANTHER" id="PTHR34985">
    <property type="entry name" value="SLR0554 PROTEIN"/>
    <property type="match status" value="1"/>
</dbReference>
<comment type="caution">
    <text evidence="2">The sequence shown here is derived from an EMBL/GenBank/DDBJ whole genome shotgun (WGS) entry which is preliminary data.</text>
</comment>
<dbReference type="RefSeq" id="WP_220635728.1">
    <property type="nucleotide sequence ID" value="NZ_CAJQUM010000001.1"/>
</dbReference>
<accession>A0A916J4F3</accession>